<protein>
    <recommendedName>
        <fullName evidence="2">Alanine racemase N-terminal domain-containing protein</fullName>
    </recommendedName>
</protein>
<sequence>MLKEKLRKNLDEVIWNIEEARISVSEHHIVKLVAVGKYSDEDNIKMLYSLGQRAFGENQVQQLENRVKSLEELPLEWHMMGTLQSNKINKLIELRPTLFQSLDSLKLAKALNQRLENRNQSMSCLLQINSANEKSKSGVLVEEAEDIYAQIIDTYPQIKLKGVMSIGAHTKDKKEIQKSFESTYNIYDKLKKYNANICSMGMSSDYELAIQCGSNLVRIGSKIFK</sequence>
<name>A0A1W1BIQ8_9ZZZZ</name>
<reference evidence="3" key="1">
    <citation type="submission" date="2016-10" db="EMBL/GenBank/DDBJ databases">
        <authorList>
            <person name="de Groot N.N."/>
        </authorList>
    </citation>
    <scope>NUCLEOTIDE SEQUENCE</scope>
</reference>
<dbReference type="InterPro" id="IPR011078">
    <property type="entry name" value="PyrdxlP_homeostasis"/>
</dbReference>
<dbReference type="HAMAP" id="MF_02087">
    <property type="entry name" value="PLP_homeostasis"/>
    <property type="match status" value="1"/>
</dbReference>
<dbReference type="PANTHER" id="PTHR10146">
    <property type="entry name" value="PROLINE SYNTHETASE CO-TRANSCRIBED BACTERIAL HOMOLOG PROTEIN"/>
    <property type="match status" value="1"/>
</dbReference>
<evidence type="ECO:0000256" key="1">
    <source>
        <dbReference type="ARBA" id="ARBA00022898"/>
    </source>
</evidence>
<dbReference type="InterPro" id="IPR001608">
    <property type="entry name" value="Ala_racemase_N"/>
</dbReference>
<evidence type="ECO:0000259" key="2">
    <source>
        <dbReference type="Pfam" id="PF01168"/>
    </source>
</evidence>
<dbReference type="InterPro" id="IPR029066">
    <property type="entry name" value="PLP-binding_barrel"/>
</dbReference>
<dbReference type="AlphaFoldDB" id="A0A1W1BIQ8"/>
<gene>
    <name evidence="3" type="ORF">MNB_SV-14-1311</name>
</gene>
<accession>A0A1W1BIQ8</accession>
<keyword evidence="1" id="KW-0663">Pyridoxal phosphate</keyword>
<dbReference type="GO" id="GO:0030170">
    <property type="term" value="F:pyridoxal phosphate binding"/>
    <property type="evidence" value="ECO:0007669"/>
    <property type="project" value="InterPro"/>
</dbReference>
<evidence type="ECO:0000313" key="3">
    <source>
        <dbReference type="EMBL" id="SFV53444.1"/>
    </source>
</evidence>
<feature type="domain" description="Alanine racemase N-terminal" evidence="2">
    <location>
        <begin position="10"/>
        <end position="224"/>
    </location>
</feature>
<dbReference type="Pfam" id="PF01168">
    <property type="entry name" value="Ala_racemase_N"/>
    <property type="match status" value="1"/>
</dbReference>
<dbReference type="SUPFAM" id="SSF51419">
    <property type="entry name" value="PLP-binding barrel"/>
    <property type="match status" value="1"/>
</dbReference>
<dbReference type="Gene3D" id="3.20.20.10">
    <property type="entry name" value="Alanine racemase"/>
    <property type="match status" value="1"/>
</dbReference>
<proteinExistence type="inferred from homology"/>
<dbReference type="PANTHER" id="PTHR10146:SF14">
    <property type="entry name" value="PYRIDOXAL PHOSPHATE HOMEOSTASIS PROTEIN"/>
    <property type="match status" value="1"/>
</dbReference>
<dbReference type="FunFam" id="3.20.20.10:FF:000018">
    <property type="entry name" value="Pyridoxal phosphate homeostasis protein"/>
    <property type="match status" value="1"/>
</dbReference>
<organism evidence="3">
    <name type="scientific">hydrothermal vent metagenome</name>
    <dbReference type="NCBI Taxonomy" id="652676"/>
    <lineage>
        <taxon>unclassified sequences</taxon>
        <taxon>metagenomes</taxon>
        <taxon>ecological metagenomes</taxon>
    </lineage>
</organism>
<dbReference type="NCBIfam" id="TIGR00044">
    <property type="entry name" value="YggS family pyridoxal phosphate-dependent enzyme"/>
    <property type="match status" value="1"/>
</dbReference>
<dbReference type="EMBL" id="FPHN01000022">
    <property type="protein sequence ID" value="SFV53444.1"/>
    <property type="molecule type" value="Genomic_DNA"/>
</dbReference>
<dbReference type="CDD" id="cd00635">
    <property type="entry name" value="PLPDE_III_YBL036c_like"/>
    <property type="match status" value="1"/>
</dbReference>
<dbReference type="PIRSF" id="PIRSF004848">
    <property type="entry name" value="YBL036c_PLPDEIII"/>
    <property type="match status" value="1"/>
</dbReference>